<feature type="compositionally biased region" description="Basic residues" evidence="1">
    <location>
        <begin position="419"/>
        <end position="431"/>
    </location>
</feature>
<name>A0A8W8MFP2_MAGGI</name>
<dbReference type="Proteomes" id="UP000005408">
    <property type="component" value="Unassembled WGS sequence"/>
</dbReference>
<organism evidence="3 4">
    <name type="scientific">Magallana gigas</name>
    <name type="common">Pacific oyster</name>
    <name type="synonym">Crassostrea gigas</name>
    <dbReference type="NCBI Taxonomy" id="29159"/>
    <lineage>
        <taxon>Eukaryota</taxon>
        <taxon>Metazoa</taxon>
        <taxon>Spiralia</taxon>
        <taxon>Lophotrochozoa</taxon>
        <taxon>Mollusca</taxon>
        <taxon>Bivalvia</taxon>
        <taxon>Autobranchia</taxon>
        <taxon>Pteriomorphia</taxon>
        <taxon>Ostreida</taxon>
        <taxon>Ostreoidea</taxon>
        <taxon>Ostreidae</taxon>
        <taxon>Magallana</taxon>
    </lineage>
</organism>
<feature type="compositionally biased region" description="Polar residues" evidence="1">
    <location>
        <begin position="189"/>
        <end position="230"/>
    </location>
</feature>
<evidence type="ECO:0000256" key="1">
    <source>
        <dbReference type="SAM" id="MobiDB-lite"/>
    </source>
</evidence>
<sequence>MTTPWQQTQPNQATQAALWSQQYEPSNNSSNENPHWAQARKALEKAQEESSKNKSNQENSIQNNAHMNVFSNNPNAAYYYQQVSYFQNQVNNMGGPMGPGPMPPRYPPFRQQPPMPNQMMYTPPPPPPGQDASGADNSGPRFPGNSKERPPPPQFKPQPFHNFQHRPRNPPGANGIRFQLPKKGLKSAQPFSGQKRFQSPYTQKVKSMENQKQINQQMMSASANNTVSSKQSEEKNLNDASKSGEPSVQEWPEDLKNYVHRAFASVPESCKDQMEAVLKQKLTSAFAKSESWAVDWEKEPLPIIEGLNQTQKLLGKQRWGEGRGRGRGARGRGAQSPSKGPVRSLYSRDRVPTYRRSRSVSSDSYDSSRSRSRSPRRKKDRKDRSSRRRHSSNDSNSSTSSRSTSSFMSLRGSMSSPRGRGKNQRGQGRGRGKADKKDGKGKTPNKFQKNAKNIKKRGKNVFVPEEEDDDPEKAARLLKRAARFGHHLGGDAKKRKAELTLNINNFDNSDEEDLDLTSFNIVGTCEDLEKRYLRLTKAPEAWQVRPPAILKKSLAMVMDDWTTKADYRYACEQMKSIRQDLTVQGIRDEFTVRVYETHARIAMEKGDHEEFNQCQTQLKLLYNEGIQGNNLEFTAYRILYYLFTSNTLDMTTALASLTPEHRNDPCIKHALKVRSAWALNNYHKFFVLYQSAPKMSGYLLDWFVERARKMALRSITKAFRPMVGVSFVQSELGFSNSEDCFQFLKEKGAVFSADNTKLDWEKFMWIAVSLVTQVWLAGCVSCRGHVPSKEEDPATAVVSYISSS</sequence>
<feature type="region of interest" description="Disordered" evidence="1">
    <location>
        <begin position="306"/>
        <end position="472"/>
    </location>
</feature>
<dbReference type="PANTHER" id="PTHR12436:SF4">
    <property type="entry name" value="LEUKOCYTE RECEPTOR CLUSTER MEMBER 8"/>
    <property type="match status" value="1"/>
</dbReference>
<feature type="region of interest" description="Disordered" evidence="1">
    <location>
        <begin position="91"/>
        <end position="251"/>
    </location>
</feature>
<evidence type="ECO:0000313" key="4">
    <source>
        <dbReference type="Proteomes" id="UP000005408"/>
    </source>
</evidence>
<protein>
    <recommendedName>
        <fullName evidence="2">SAC3/GANP/THP3 conserved domain-containing protein</fullName>
    </recommendedName>
</protein>
<evidence type="ECO:0000313" key="3">
    <source>
        <dbReference type="EnsemblMetazoa" id="G3256.3:cds"/>
    </source>
</evidence>
<accession>A0A8W8MFP2</accession>
<keyword evidence="4" id="KW-1185">Reference proteome</keyword>
<dbReference type="FunFam" id="1.25.40.990:FF:000010">
    <property type="entry name" value="Leukocyte receptor cluster member"/>
    <property type="match status" value="1"/>
</dbReference>
<feature type="compositionally biased region" description="Basic residues" evidence="1">
    <location>
        <begin position="370"/>
        <end position="390"/>
    </location>
</feature>
<feature type="domain" description="SAC3/GANP/THP3 conserved" evidence="2">
    <location>
        <begin position="536"/>
        <end position="749"/>
    </location>
</feature>
<feature type="compositionally biased region" description="Pro residues" evidence="1">
    <location>
        <begin position="98"/>
        <end position="129"/>
    </location>
</feature>
<feature type="compositionally biased region" description="Basic and acidic residues" evidence="1">
    <location>
        <begin position="432"/>
        <end position="441"/>
    </location>
</feature>
<feature type="compositionally biased region" description="Low complexity" evidence="1">
    <location>
        <begin position="393"/>
        <end position="418"/>
    </location>
</feature>
<feature type="compositionally biased region" description="Low complexity" evidence="1">
    <location>
        <begin position="53"/>
        <end position="64"/>
    </location>
</feature>
<feature type="compositionally biased region" description="Basic and acidic residues" evidence="1">
    <location>
        <begin position="41"/>
        <end position="52"/>
    </location>
</feature>
<feature type="compositionally biased region" description="Low complexity" evidence="1">
    <location>
        <begin position="24"/>
        <end position="34"/>
    </location>
</feature>
<dbReference type="InterPro" id="IPR045107">
    <property type="entry name" value="SAC3/GANP/THP3"/>
</dbReference>
<reference evidence="3" key="1">
    <citation type="submission" date="2022-08" db="UniProtKB">
        <authorList>
            <consortium name="EnsemblMetazoa"/>
        </authorList>
    </citation>
    <scope>IDENTIFICATION</scope>
    <source>
        <strain evidence="3">05x7-T-G4-1.051#20</strain>
    </source>
</reference>
<dbReference type="AlphaFoldDB" id="A0A8W8MFP2"/>
<feature type="compositionally biased region" description="Low complexity" evidence="1">
    <location>
        <begin position="1"/>
        <end position="17"/>
    </location>
</feature>
<evidence type="ECO:0000259" key="2">
    <source>
        <dbReference type="Pfam" id="PF03399"/>
    </source>
</evidence>
<dbReference type="Gene3D" id="1.25.40.990">
    <property type="match status" value="1"/>
</dbReference>
<dbReference type="GO" id="GO:0005634">
    <property type="term" value="C:nucleus"/>
    <property type="evidence" value="ECO:0007669"/>
    <property type="project" value="TreeGrafter"/>
</dbReference>
<dbReference type="EnsemblMetazoa" id="G3256.3">
    <property type="protein sequence ID" value="G3256.3:cds"/>
    <property type="gene ID" value="G3256"/>
</dbReference>
<dbReference type="Pfam" id="PF03399">
    <property type="entry name" value="SAC3_GANP"/>
    <property type="match status" value="1"/>
</dbReference>
<proteinExistence type="predicted"/>
<dbReference type="InterPro" id="IPR005062">
    <property type="entry name" value="SAC3/GANP/THP3_conserved"/>
</dbReference>
<feature type="region of interest" description="Disordered" evidence="1">
    <location>
        <begin position="1"/>
        <end position="68"/>
    </location>
</feature>
<dbReference type="PANTHER" id="PTHR12436">
    <property type="entry name" value="80 KDA MCM3-ASSOCIATED PROTEIN"/>
    <property type="match status" value="1"/>
</dbReference>